<protein>
    <recommendedName>
        <fullName evidence="2">SWIM-type domain-containing protein</fullName>
    </recommendedName>
</protein>
<keyword evidence="1" id="KW-0479">Metal-binding</keyword>
<dbReference type="Proteomes" id="UP001353858">
    <property type="component" value="Unassembled WGS sequence"/>
</dbReference>
<accession>A0AAN7PGJ6</accession>
<reference evidence="4" key="1">
    <citation type="submission" date="2023-01" db="EMBL/GenBank/DDBJ databases">
        <title>Key to firefly adult light organ development and bioluminescence: homeobox transcription factors regulate luciferase expression and transportation to peroxisome.</title>
        <authorList>
            <person name="Fu X."/>
        </authorList>
    </citation>
    <scope>NUCLEOTIDE SEQUENCE [LARGE SCALE GENOMIC DNA]</scope>
</reference>
<feature type="domain" description="SWIM-type" evidence="2">
    <location>
        <begin position="152"/>
        <end position="188"/>
    </location>
</feature>
<gene>
    <name evidence="3" type="ORF">RN001_002015</name>
</gene>
<keyword evidence="1" id="KW-0862">Zinc</keyword>
<evidence type="ECO:0000259" key="2">
    <source>
        <dbReference type="PROSITE" id="PS50966"/>
    </source>
</evidence>
<evidence type="ECO:0000256" key="1">
    <source>
        <dbReference type="PROSITE-ProRule" id="PRU00325"/>
    </source>
</evidence>
<dbReference type="AlphaFoldDB" id="A0AAN7PGJ6"/>
<proteinExistence type="predicted"/>
<organism evidence="3 4">
    <name type="scientific">Aquatica leii</name>
    <dbReference type="NCBI Taxonomy" id="1421715"/>
    <lineage>
        <taxon>Eukaryota</taxon>
        <taxon>Metazoa</taxon>
        <taxon>Ecdysozoa</taxon>
        <taxon>Arthropoda</taxon>
        <taxon>Hexapoda</taxon>
        <taxon>Insecta</taxon>
        <taxon>Pterygota</taxon>
        <taxon>Neoptera</taxon>
        <taxon>Endopterygota</taxon>
        <taxon>Coleoptera</taxon>
        <taxon>Polyphaga</taxon>
        <taxon>Elateriformia</taxon>
        <taxon>Elateroidea</taxon>
        <taxon>Lampyridae</taxon>
        <taxon>Luciolinae</taxon>
        <taxon>Aquatica</taxon>
    </lineage>
</organism>
<dbReference type="GO" id="GO:0008270">
    <property type="term" value="F:zinc ion binding"/>
    <property type="evidence" value="ECO:0007669"/>
    <property type="project" value="UniProtKB-KW"/>
</dbReference>
<sequence length="249" mass="27742">MEEFLNKNNLEHLHMIFNDDSNADIDSIEPKFKFQKKDELTSLLVVVSPQPGTSEPTEIGIGSASTITDLRNSDCGLNYSFLSVYQNTAKFDEVNMALINLSAIAELFSDEISVLKKGENSVESGNLIEVNFDGTLSCIKAKVLASMKKRSYHVEIVLKDSSPKEFRCECPRGQFKCHHIAAVLIYASKNISKTDVMCQWKAPSIASSSSSSIATVDDIFPKSAFRATDRDADGDDKQYFYEELQVLNR</sequence>
<dbReference type="InterPro" id="IPR007527">
    <property type="entry name" value="Znf_SWIM"/>
</dbReference>
<evidence type="ECO:0000313" key="4">
    <source>
        <dbReference type="Proteomes" id="UP001353858"/>
    </source>
</evidence>
<comment type="caution">
    <text evidence="3">The sequence shown here is derived from an EMBL/GenBank/DDBJ whole genome shotgun (WGS) entry which is preliminary data.</text>
</comment>
<dbReference type="PROSITE" id="PS50966">
    <property type="entry name" value="ZF_SWIM"/>
    <property type="match status" value="1"/>
</dbReference>
<evidence type="ECO:0000313" key="3">
    <source>
        <dbReference type="EMBL" id="KAK4885744.1"/>
    </source>
</evidence>
<name>A0AAN7PGJ6_9COLE</name>
<keyword evidence="4" id="KW-1185">Reference proteome</keyword>
<dbReference type="EMBL" id="JARPUR010000001">
    <property type="protein sequence ID" value="KAK4885744.1"/>
    <property type="molecule type" value="Genomic_DNA"/>
</dbReference>
<dbReference type="Pfam" id="PF04434">
    <property type="entry name" value="SWIM"/>
    <property type="match status" value="1"/>
</dbReference>
<keyword evidence="1" id="KW-0863">Zinc-finger</keyword>